<organism evidence="2 3">
    <name type="scientific">Metarhizium anisopliae BRIP 53293</name>
    <dbReference type="NCBI Taxonomy" id="1291518"/>
    <lineage>
        <taxon>Eukaryota</taxon>
        <taxon>Fungi</taxon>
        <taxon>Dikarya</taxon>
        <taxon>Ascomycota</taxon>
        <taxon>Pezizomycotina</taxon>
        <taxon>Sordariomycetes</taxon>
        <taxon>Hypocreomycetidae</taxon>
        <taxon>Hypocreales</taxon>
        <taxon>Clavicipitaceae</taxon>
        <taxon>Metarhizium</taxon>
    </lineage>
</organism>
<sequence length="158" mass="16742">MQEALTPGFLQFSYAPPKQTPNKLIMVGKMANLFALLISLVGLALAQTQTQTQIQTQTQAQTTAVDAAGTMGMTSTVAMTEATTTARASAWETTAGPVITRADNNSTTSSRYTRERTGRPTTTIPNPLMHNAGRRPSQPGLGKLSVVVGLATYGLILM</sequence>
<name>A0A0D9P4Z7_METAN</name>
<dbReference type="AlphaFoldDB" id="A0A0D9P4Z7"/>
<evidence type="ECO:0000313" key="3">
    <source>
        <dbReference type="Proteomes" id="UP000054544"/>
    </source>
</evidence>
<accession>A0A0D9P4Z7</accession>
<dbReference type="EMBL" id="KE384727">
    <property type="protein sequence ID" value="KJK81156.1"/>
    <property type="molecule type" value="Genomic_DNA"/>
</dbReference>
<dbReference type="Proteomes" id="UP000054544">
    <property type="component" value="Unassembled WGS sequence"/>
</dbReference>
<keyword evidence="3" id="KW-1185">Reference proteome</keyword>
<feature type="region of interest" description="Disordered" evidence="1">
    <location>
        <begin position="102"/>
        <end position="137"/>
    </location>
</feature>
<reference evidence="3" key="1">
    <citation type="journal article" date="2014" name="BMC Genomics">
        <title>The genome sequence of the biocontrol fungus Metarhizium anisopliae and comparative genomics of Metarhizium species.</title>
        <authorList>
            <person name="Pattemore J.A."/>
            <person name="Hane J.K."/>
            <person name="Williams A.H."/>
            <person name="Wilson B.A."/>
            <person name="Stodart B.J."/>
            <person name="Ash G.J."/>
        </authorList>
    </citation>
    <scope>NUCLEOTIDE SEQUENCE [LARGE SCALE GENOMIC DNA]</scope>
    <source>
        <strain evidence="3">BRIP 53293</strain>
    </source>
</reference>
<dbReference type="OrthoDB" id="4961526at2759"/>
<evidence type="ECO:0000256" key="1">
    <source>
        <dbReference type="SAM" id="MobiDB-lite"/>
    </source>
</evidence>
<proteinExistence type="predicted"/>
<evidence type="ECO:0000313" key="2">
    <source>
        <dbReference type="EMBL" id="KJK81156.1"/>
    </source>
</evidence>
<protein>
    <submittedName>
        <fullName evidence="2">Uncharacterized protein</fullName>
    </submittedName>
</protein>
<gene>
    <name evidence="2" type="ORF">H634G_03690</name>
</gene>